<accession>A0A8S3YR38</accession>
<proteinExistence type="predicted"/>
<feature type="non-terminal residue" evidence="1">
    <location>
        <position position="1"/>
    </location>
</feature>
<name>A0A8S3YR38_9EUPU</name>
<protein>
    <submittedName>
        <fullName evidence="1">Uncharacterized protein</fullName>
    </submittedName>
</protein>
<feature type="non-terminal residue" evidence="1">
    <location>
        <position position="61"/>
    </location>
</feature>
<dbReference type="Proteomes" id="UP000678393">
    <property type="component" value="Unassembled WGS sequence"/>
</dbReference>
<reference evidence="1" key="1">
    <citation type="submission" date="2021-04" db="EMBL/GenBank/DDBJ databases">
        <authorList>
            <consortium name="Molecular Ecology Group"/>
        </authorList>
    </citation>
    <scope>NUCLEOTIDE SEQUENCE</scope>
</reference>
<comment type="caution">
    <text evidence="1">The sequence shown here is derived from an EMBL/GenBank/DDBJ whole genome shotgun (WGS) entry which is preliminary data.</text>
</comment>
<dbReference type="AlphaFoldDB" id="A0A8S3YR38"/>
<sequence>TTQSSAFWANLPVIPPYPMCAPGYCEVLCCPAPHEIEPIIIDKKHDGEDPPCKHTSSSSLS</sequence>
<gene>
    <name evidence="1" type="ORF">CUNI_LOCUS5132</name>
</gene>
<evidence type="ECO:0000313" key="1">
    <source>
        <dbReference type="EMBL" id="CAG5119574.1"/>
    </source>
</evidence>
<organism evidence="1 2">
    <name type="scientific">Candidula unifasciata</name>
    <dbReference type="NCBI Taxonomy" id="100452"/>
    <lineage>
        <taxon>Eukaryota</taxon>
        <taxon>Metazoa</taxon>
        <taxon>Spiralia</taxon>
        <taxon>Lophotrochozoa</taxon>
        <taxon>Mollusca</taxon>
        <taxon>Gastropoda</taxon>
        <taxon>Heterobranchia</taxon>
        <taxon>Euthyneura</taxon>
        <taxon>Panpulmonata</taxon>
        <taxon>Eupulmonata</taxon>
        <taxon>Stylommatophora</taxon>
        <taxon>Helicina</taxon>
        <taxon>Helicoidea</taxon>
        <taxon>Geomitridae</taxon>
        <taxon>Candidula</taxon>
    </lineage>
</organism>
<keyword evidence="2" id="KW-1185">Reference proteome</keyword>
<evidence type="ECO:0000313" key="2">
    <source>
        <dbReference type="Proteomes" id="UP000678393"/>
    </source>
</evidence>
<dbReference type="EMBL" id="CAJHNH020000737">
    <property type="protein sequence ID" value="CAG5119574.1"/>
    <property type="molecule type" value="Genomic_DNA"/>
</dbReference>